<proteinExistence type="predicted"/>
<name>A0A0A8YD90_ARUDO</name>
<evidence type="ECO:0000313" key="1">
    <source>
        <dbReference type="EMBL" id="JAD23528.1"/>
    </source>
</evidence>
<sequence>MLRYHLTDETSLPTTCRLLRCLYAVVYDPIVQYLQLDDGR</sequence>
<dbReference type="AlphaFoldDB" id="A0A0A8YD90"/>
<accession>A0A0A8YD90</accession>
<reference evidence="1" key="2">
    <citation type="journal article" date="2015" name="Data Brief">
        <title>Shoot transcriptome of the giant reed, Arundo donax.</title>
        <authorList>
            <person name="Barrero R.A."/>
            <person name="Guerrero F.D."/>
            <person name="Moolhuijzen P."/>
            <person name="Goolsby J.A."/>
            <person name="Tidwell J."/>
            <person name="Bellgard S.E."/>
            <person name="Bellgard M.I."/>
        </authorList>
    </citation>
    <scope>NUCLEOTIDE SEQUENCE</scope>
    <source>
        <tissue evidence="1">Shoot tissue taken approximately 20 cm above the soil surface</tissue>
    </source>
</reference>
<organism evidence="1">
    <name type="scientific">Arundo donax</name>
    <name type="common">Giant reed</name>
    <name type="synonym">Donax arundinaceus</name>
    <dbReference type="NCBI Taxonomy" id="35708"/>
    <lineage>
        <taxon>Eukaryota</taxon>
        <taxon>Viridiplantae</taxon>
        <taxon>Streptophyta</taxon>
        <taxon>Embryophyta</taxon>
        <taxon>Tracheophyta</taxon>
        <taxon>Spermatophyta</taxon>
        <taxon>Magnoliopsida</taxon>
        <taxon>Liliopsida</taxon>
        <taxon>Poales</taxon>
        <taxon>Poaceae</taxon>
        <taxon>PACMAD clade</taxon>
        <taxon>Arundinoideae</taxon>
        <taxon>Arundineae</taxon>
        <taxon>Arundo</taxon>
    </lineage>
</organism>
<dbReference type="EMBL" id="GBRH01274367">
    <property type="protein sequence ID" value="JAD23528.1"/>
    <property type="molecule type" value="Transcribed_RNA"/>
</dbReference>
<protein>
    <submittedName>
        <fullName evidence="1">Uncharacterized protein</fullName>
    </submittedName>
</protein>
<reference evidence="1" key="1">
    <citation type="submission" date="2014-09" db="EMBL/GenBank/DDBJ databases">
        <authorList>
            <person name="Magalhaes I.L.F."/>
            <person name="Oliveira U."/>
            <person name="Santos F.R."/>
            <person name="Vidigal T.H.D.A."/>
            <person name="Brescovit A.D."/>
            <person name="Santos A.J."/>
        </authorList>
    </citation>
    <scope>NUCLEOTIDE SEQUENCE</scope>
    <source>
        <tissue evidence="1">Shoot tissue taken approximately 20 cm above the soil surface</tissue>
    </source>
</reference>